<evidence type="ECO:0000256" key="3">
    <source>
        <dbReference type="ARBA" id="ARBA00023082"/>
    </source>
</evidence>
<dbReference type="SUPFAM" id="SSF88659">
    <property type="entry name" value="Sigma3 and sigma4 domains of RNA polymerase sigma factors"/>
    <property type="match status" value="1"/>
</dbReference>
<keyword evidence="3" id="KW-0731">Sigma factor</keyword>
<dbReference type="InterPro" id="IPR014284">
    <property type="entry name" value="RNA_pol_sigma-70_dom"/>
</dbReference>
<reference evidence="8 9" key="1">
    <citation type="submission" date="2019-03" db="EMBL/GenBank/DDBJ databases">
        <title>Sequencing the genomes of 1000 actinobacteria strains.</title>
        <authorList>
            <person name="Klenk H.-P."/>
        </authorList>
    </citation>
    <scope>NUCLEOTIDE SEQUENCE [LARGE SCALE GENOMIC DNA]</scope>
    <source>
        <strain evidence="8 9">DSM 18936</strain>
    </source>
</reference>
<dbReference type="AlphaFoldDB" id="A0A4R7HXW9"/>
<dbReference type="InterPro" id="IPR007630">
    <property type="entry name" value="RNA_pol_sigma70_r4"/>
</dbReference>
<keyword evidence="9" id="KW-1185">Reference proteome</keyword>
<feature type="domain" description="RNA polymerase sigma-70 region 4" evidence="7">
    <location>
        <begin position="102"/>
        <end position="150"/>
    </location>
</feature>
<dbReference type="RefSeq" id="WP_208293939.1">
    <property type="nucleotide sequence ID" value="NZ_SOAU01000001.1"/>
</dbReference>
<evidence type="ECO:0000259" key="7">
    <source>
        <dbReference type="Pfam" id="PF04545"/>
    </source>
</evidence>
<gene>
    <name evidence="8" type="ORF">BDK89_0532</name>
</gene>
<dbReference type="Pfam" id="PF04545">
    <property type="entry name" value="Sigma70_r4"/>
    <property type="match status" value="1"/>
</dbReference>
<proteinExistence type="inferred from homology"/>
<evidence type="ECO:0000313" key="9">
    <source>
        <dbReference type="Proteomes" id="UP000294558"/>
    </source>
</evidence>
<keyword evidence="4" id="KW-0238">DNA-binding</keyword>
<dbReference type="CDD" id="cd06171">
    <property type="entry name" value="Sigma70_r4"/>
    <property type="match status" value="1"/>
</dbReference>
<feature type="domain" description="RNA polymerase sigma-70 region 2" evidence="6">
    <location>
        <begin position="13"/>
        <end position="74"/>
    </location>
</feature>
<dbReference type="InterPro" id="IPR007627">
    <property type="entry name" value="RNA_pol_sigma70_r2"/>
</dbReference>
<organism evidence="8 9">
    <name type="scientific">Ilumatobacter fluminis</name>
    <dbReference type="NCBI Taxonomy" id="467091"/>
    <lineage>
        <taxon>Bacteria</taxon>
        <taxon>Bacillati</taxon>
        <taxon>Actinomycetota</taxon>
        <taxon>Acidimicrobiia</taxon>
        <taxon>Acidimicrobiales</taxon>
        <taxon>Ilumatobacteraceae</taxon>
        <taxon>Ilumatobacter</taxon>
    </lineage>
</organism>
<dbReference type="InterPro" id="IPR036388">
    <property type="entry name" value="WH-like_DNA-bd_sf"/>
</dbReference>
<evidence type="ECO:0000259" key="6">
    <source>
        <dbReference type="Pfam" id="PF04542"/>
    </source>
</evidence>
<dbReference type="GO" id="GO:0006352">
    <property type="term" value="P:DNA-templated transcription initiation"/>
    <property type="evidence" value="ECO:0007669"/>
    <property type="project" value="InterPro"/>
</dbReference>
<sequence length="158" mass="17189">MARRLEEIYDDLAPAVTGYFRGRGSSDPEAACGDVFVSVAGALPSFRGNDAALRRWVFTIAHHRLVDELKSARREREVVTDTLPETDGSTGGDPIDGDLVAALGSLTDEQREVVVLRYVADLPIRDVARIVGKKTGAVKMLQARGLDELRTRLAEPDA</sequence>
<dbReference type="GO" id="GO:0003677">
    <property type="term" value="F:DNA binding"/>
    <property type="evidence" value="ECO:0007669"/>
    <property type="project" value="UniProtKB-KW"/>
</dbReference>
<dbReference type="PANTHER" id="PTHR43133:SF57">
    <property type="entry name" value="RNA POLYMERASE SIGMA-70 FACTOR"/>
    <property type="match status" value="1"/>
</dbReference>
<dbReference type="InterPro" id="IPR013324">
    <property type="entry name" value="RNA_pol_sigma_r3/r4-like"/>
</dbReference>
<dbReference type="SUPFAM" id="SSF88946">
    <property type="entry name" value="Sigma2 domain of RNA polymerase sigma factors"/>
    <property type="match status" value="1"/>
</dbReference>
<dbReference type="GO" id="GO:0016987">
    <property type="term" value="F:sigma factor activity"/>
    <property type="evidence" value="ECO:0007669"/>
    <property type="project" value="UniProtKB-KW"/>
</dbReference>
<dbReference type="Gene3D" id="1.10.1740.10">
    <property type="match status" value="1"/>
</dbReference>
<evidence type="ECO:0000256" key="1">
    <source>
        <dbReference type="ARBA" id="ARBA00010641"/>
    </source>
</evidence>
<comment type="similarity">
    <text evidence="1">Belongs to the sigma-70 factor family. ECF subfamily.</text>
</comment>
<comment type="caution">
    <text evidence="8">The sequence shown here is derived from an EMBL/GenBank/DDBJ whole genome shotgun (WGS) entry which is preliminary data.</text>
</comment>
<dbReference type="NCBIfam" id="TIGR02937">
    <property type="entry name" value="sigma70-ECF"/>
    <property type="match status" value="1"/>
</dbReference>
<protein>
    <submittedName>
        <fullName evidence="8">RNA polymerase sigma-70 factor (ECF subfamily)</fullName>
    </submittedName>
</protein>
<dbReference type="PANTHER" id="PTHR43133">
    <property type="entry name" value="RNA POLYMERASE ECF-TYPE SIGMA FACTO"/>
    <property type="match status" value="1"/>
</dbReference>
<dbReference type="Pfam" id="PF04542">
    <property type="entry name" value="Sigma70_r2"/>
    <property type="match status" value="1"/>
</dbReference>
<dbReference type="InterPro" id="IPR039425">
    <property type="entry name" value="RNA_pol_sigma-70-like"/>
</dbReference>
<dbReference type="InterPro" id="IPR013325">
    <property type="entry name" value="RNA_pol_sigma_r2"/>
</dbReference>
<keyword evidence="5" id="KW-0804">Transcription</keyword>
<evidence type="ECO:0000256" key="2">
    <source>
        <dbReference type="ARBA" id="ARBA00023015"/>
    </source>
</evidence>
<evidence type="ECO:0000256" key="4">
    <source>
        <dbReference type="ARBA" id="ARBA00023125"/>
    </source>
</evidence>
<name>A0A4R7HXW9_9ACTN</name>
<evidence type="ECO:0000313" key="8">
    <source>
        <dbReference type="EMBL" id="TDT14973.1"/>
    </source>
</evidence>
<keyword evidence="2" id="KW-0805">Transcription regulation</keyword>
<accession>A0A4R7HXW9</accession>
<dbReference type="EMBL" id="SOAU01000001">
    <property type="protein sequence ID" value="TDT14973.1"/>
    <property type="molecule type" value="Genomic_DNA"/>
</dbReference>
<dbReference type="Proteomes" id="UP000294558">
    <property type="component" value="Unassembled WGS sequence"/>
</dbReference>
<dbReference type="Gene3D" id="1.10.10.10">
    <property type="entry name" value="Winged helix-like DNA-binding domain superfamily/Winged helix DNA-binding domain"/>
    <property type="match status" value="1"/>
</dbReference>
<evidence type="ECO:0000256" key="5">
    <source>
        <dbReference type="ARBA" id="ARBA00023163"/>
    </source>
</evidence>